<dbReference type="Pfam" id="PF13193">
    <property type="entry name" value="AMP-binding_C"/>
    <property type="match status" value="1"/>
</dbReference>
<proteinExistence type="predicted"/>
<dbReference type="STRING" id="1073090.A0A1L9ST71"/>
<dbReference type="CDD" id="cd05911">
    <property type="entry name" value="Firefly_Luc_like"/>
    <property type="match status" value="1"/>
</dbReference>
<dbReference type="InterPro" id="IPR025110">
    <property type="entry name" value="AMP-bd_C"/>
</dbReference>
<accession>A0A1L9ST71</accession>
<dbReference type="AlphaFoldDB" id="A0A1L9ST71"/>
<sequence length="550" mass="60724">MMIFEPERRVELPTSDVLSYIFGESSSYDPDGPLYIDVGNPSRSISRNQARKIVRQLIAGFRAAGLKPGDCVSIHSFNDIYYSMLVLGIVGAGGVFTGTNPSYTQRELVHHLNVAKVKFLVSEPEIIDPLLAAATELQIPQSNIWVFDVHEKLPDGMRSWTELLKVGEEDWVRFDDLETARSTTAARLFSSGTTGLPKATIITHYNLIGQIELVFECYPKPYRTSRVVALPVFHAAAVPFCHFGTMKTGELVYMMRRFELQGFLEAMQKFEATDLTVVPPMVVAIIMYPESHKRPYLRKVRAASCAAAPLDKDLQARLAALLSDGAPFTQVWGMTETCCIATMLPYPEQDTTGAVGRLIPNMEAKLIDDDGNNISAYGVPGELCVRGPTVTPGYLDNPVANSEAFDTEGWFKTGDVAYCDAITHSWYIVDRKKELIKVRGFQVAPPELEAVLLSHPQIVDAAVIGVTFPGADSELPRAYVVRRPGEEGAKLTAEAIQQYTTPLLARYKSLAGGIKFVDAIPKNASGKILKRILREDSKKDIETGMTRPKL</sequence>
<organism evidence="3 4">
    <name type="scientific">Penicilliopsis zonata CBS 506.65</name>
    <dbReference type="NCBI Taxonomy" id="1073090"/>
    <lineage>
        <taxon>Eukaryota</taxon>
        <taxon>Fungi</taxon>
        <taxon>Dikarya</taxon>
        <taxon>Ascomycota</taxon>
        <taxon>Pezizomycotina</taxon>
        <taxon>Eurotiomycetes</taxon>
        <taxon>Eurotiomycetidae</taxon>
        <taxon>Eurotiales</taxon>
        <taxon>Aspergillaceae</taxon>
        <taxon>Penicilliopsis</taxon>
    </lineage>
</organism>
<feature type="domain" description="AMP-dependent synthetase/ligase" evidence="1">
    <location>
        <begin position="30"/>
        <end position="395"/>
    </location>
</feature>
<dbReference type="InterPro" id="IPR000873">
    <property type="entry name" value="AMP-dep_synth/lig_dom"/>
</dbReference>
<gene>
    <name evidence="3" type="ORF">ASPZODRAFT_139618</name>
</gene>
<evidence type="ECO:0000259" key="2">
    <source>
        <dbReference type="Pfam" id="PF13193"/>
    </source>
</evidence>
<dbReference type="EMBL" id="KV878337">
    <property type="protein sequence ID" value="OJJ50311.1"/>
    <property type="molecule type" value="Genomic_DNA"/>
</dbReference>
<dbReference type="RefSeq" id="XP_022584821.1">
    <property type="nucleotide sequence ID" value="XM_022724572.1"/>
</dbReference>
<dbReference type="InterPro" id="IPR042099">
    <property type="entry name" value="ANL_N_sf"/>
</dbReference>
<dbReference type="PANTHER" id="PTHR24096">
    <property type="entry name" value="LONG-CHAIN-FATTY-ACID--COA LIGASE"/>
    <property type="match status" value="1"/>
</dbReference>
<name>A0A1L9ST71_9EURO</name>
<dbReference type="VEuPathDB" id="FungiDB:ASPZODRAFT_139618"/>
<dbReference type="Gene3D" id="3.30.300.30">
    <property type="match status" value="1"/>
</dbReference>
<dbReference type="Gene3D" id="3.40.50.12780">
    <property type="entry name" value="N-terminal domain of ligase-like"/>
    <property type="match status" value="1"/>
</dbReference>
<dbReference type="InterPro" id="IPR045851">
    <property type="entry name" value="AMP-bd_C_sf"/>
</dbReference>
<evidence type="ECO:0008006" key="5">
    <source>
        <dbReference type="Google" id="ProtNLM"/>
    </source>
</evidence>
<reference evidence="4" key="1">
    <citation type="journal article" date="2017" name="Genome Biol.">
        <title>Comparative genomics reveals high biological diversity and specific adaptations in the industrially and medically important fungal genus Aspergillus.</title>
        <authorList>
            <person name="de Vries R.P."/>
            <person name="Riley R."/>
            <person name="Wiebenga A."/>
            <person name="Aguilar-Osorio G."/>
            <person name="Amillis S."/>
            <person name="Uchima C.A."/>
            <person name="Anderluh G."/>
            <person name="Asadollahi M."/>
            <person name="Askin M."/>
            <person name="Barry K."/>
            <person name="Battaglia E."/>
            <person name="Bayram O."/>
            <person name="Benocci T."/>
            <person name="Braus-Stromeyer S.A."/>
            <person name="Caldana C."/>
            <person name="Canovas D."/>
            <person name="Cerqueira G.C."/>
            <person name="Chen F."/>
            <person name="Chen W."/>
            <person name="Choi C."/>
            <person name="Clum A."/>
            <person name="Dos Santos R.A."/>
            <person name="Damasio A.R."/>
            <person name="Diallinas G."/>
            <person name="Emri T."/>
            <person name="Fekete E."/>
            <person name="Flipphi M."/>
            <person name="Freyberg S."/>
            <person name="Gallo A."/>
            <person name="Gournas C."/>
            <person name="Habgood R."/>
            <person name="Hainaut M."/>
            <person name="Harispe M.L."/>
            <person name="Henrissat B."/>
            <person name="Hilden K.S."/>
            <person name="Hope R."/>
            <person name="Hossain A."/>
            <person name="Karabika E."/>
            <person name="Karaffa L."/>
            <person name="Karanyi Z."/>
            <person name="Krasevec N."/>
            <person name="Kuo A."/>
            <person name="Kusch H."/>
            <person name="LaButti K."/>
            <person name="Lagendijk E.L."/>
            <person name="Lapidus A."/>
            <person name="Levasseur A."/>
            <person name="Lindquist E."/>
            <person name="Lipzen A."/>
            <person name="Logrieco A.F."/>
            <person name="MacCabe A."/>
            <person name="Maekelae M.R."/>
            <person name="Malavazi I."/>
            <person name="Melin P."/>
            <person name="Meyer V."/>
            <person name="Mielnichuk N."/>
            <person name="Miskei M."/>
            <person name="Molnar A.P."/>
            <person name="Mule G."/>
            <person name="Ngan C.Y."/>
            <person name="Orejas M."/>
            <person name="Orosz E."/>
            <person name="Ouedraogo J.P."/>
            <person name="Overkamp K.M."/>
            <person name="Park H.-S."/>
            <person name="Perrone G."/>
            <person name="Piumi F."/>
            <person name="Punt P.J."/>
            <person name="Ram A.F."/>
            <person name="Ramon A."/>
            <person name="Rauscher S."/>
            <person name="Record E."/>
            <person name="Riano-Pachon D.M."/>
            <person name="Robert V."/>
            <person name="Roehrig J."/>
            <person name="Ruller R."/>
            <person name="Salamov A."/>
            <person name="Salih N.S."/>
            <person name="Samson R.A."/>
            <person name="Sandor E."/>
            <person name="Sanguinetti M."/>
            <person name="Schuetze T."/>
            <person name="Sepcic K."/>
            <person name="Shelest E."/>
            <person name="Sherlock G."/>
            <person name="Sophianopoulou V."/>
            <person name="Squina F.M."/>
            <person name="Sun H."/>
            <person name="Susca A."/>
            <person name="Todd R.B."/>
            <person name="Tsang A."/>
            <person name="Unkles S.E."/>
            <person name="van de Wiele N."/>
            <person name="van Rossen-Uffink D."/>
            <person name="Oliveira J.V."/>
            <person name="Vesth T.C."/>
            <person name="Visser J."/>
            <person name="Yu J.-H."/>
            <person name="Zhou M."/>
            <person name="Andersen M.R."/>
            <person name="Archer D.B."/>
            <person name="Baker S.E."/>
            <person name="Benoit I."/>
            <person name="Brakhage A.A."/>
            <person name="Braus G.H."/>
            <person name="Fischer R."/>
            <person name="Frisvad J.C."/>
            <person name="Goldman G.H."/>
            <person name="Houbraken J."/>
            <person name="Oakley B."/>
            <person name="Pocsi I."/>
            <person name="Scazzocchio C."/>
            <person name="Seiboth B."/>
            <person name="vanKuyk P.A."/>
            <person name="Wortman J."/>
            <person name="Dyer P.S."/>
            <person name="Grigoriev I.V."/>
        </authorList>
    </citation>
    <scope>NUCLEOTIDE SEQUENCE [LARGE SCALE GENOMIC DNA]</scope>
    <source>
        <strain evidence="4">CBS 506.65</strain>
    </source>
</reference>
<dbReference type="SUPFAM" id="SSF56801">
    <property type="entry name" value="Acetyl-CoA synthetase-like"/>
    <property type="match status" value="1"/>
</dbReference>
<dbReference type="GO" id="GO:0019748">
    <property type="term" value="P:secondary metabolic process"/>
    <property type="evidence" value="ECO:0007669"/>
    <property type="project" value="TreeGrafter"/>
</dbReference>
<evidence type="ECO:0000313" key="4">
    <source>
        <dbReference type="Proteomes" id="UP000184188"/>
    </source>
</evidence>
<dbReference type="PANTHER" id="PTHR24096:SF265">
    <property type="entry name" value="ENZYME, PUTATIVE (AFU_ORTHOLOGUE AFUA_5G14270)-RELATED"/>
    <property type="match status" value="1"/>
</dbReference>
<evidence type="ECO:0000259" key="1">
    <source>
        <dbReference type="Pfam" id="PF00501"/>
    </source>
</evidence>
<feature type="domain" description="AMP-binding enzyme C-terminal" evidence="2">
    <location>
        <begin position="447"/>
        <end position="527"/>
    </location>
</feature>
<dbReference type="Pfam" id="PF00501">
    <property type="entry name" value="AMP-binding"/>
    <property type="match status" value="1"/>
</dbReference>
<dbReference type="GO" id="GO:0016405">
    <property type="term" value="F:CoA-ligase activity"/>
    <property type="evidence" value="ECO:0007669"/>
    <property type="project" value="TreeGrafter"/>
</dbReference>
<protein>
    <recommendedName>
        <fullName evidence="5">AMP-dependent synthetase/ligase domain-containing protein</fullName>
    </recommendedName>
</protein>
<keyword evidence="4" id="KW-1185">Reference proteome</keyword>
<dbReference type="GeneID" id="34611037"/>
<dbReference type="OrthoDB" id="6509636at2759"/>
<dbReference type="Proteomes" id="UP000184188">
    <property type="component" value="Unassembled WGS sequence"/>
</dbReference>
<evidence type="ECO:0000313" key="3">
    <source>
        <dbReference type="EMBL" id="OJJ50311.1"/>
    </source>
</evidence>